<proteinExistence type="predicted"/>
<dbReference type="AlphaFoldDB" id="A0A1I6Q5E7"/>
<dbReference type="InterPro" id="IPR000700">
    <property type="entry name" value="PAS-assoc_C"/>
</dbReference>
<evidence type="ECO:0000256" key="1">
    <source>
        <dbReference type="ARBA" id="ARBA00022679"/>
    </source>
</evidence>
<dbReference type="SMART" id="SM00091">
    <property type="entry name" value="PAS"/>
    <property type="match status" value="2"/>
</dbReference>
<keyword evidence="1" id="KW-0808">Transferase</keyword>
<evidence type="ECO:0000256" key="5">
    <source>
        <dbReference type="PROSITE-ProRule" id="PRU00169"/>
    </source>
</evidence>
<evidence type="ECO:0000259" key="8">
    <source>
        <dbReference type="PROSITE" id="PS50110"/>
    </source>
</evidence>
<dbReference type="Pfam" id="PF04967">
    <property type="entry name" value="HTH_10"/>
    <property type="match status" value="1"/>
</dbReference>
<dbReference type="SUPFAM" id="SSF55785">
    <property type="entry name" value="PYP-like sensor domain (PAS domain)"/>
    <property type="match status" value="2"/>
</dbReference>
<feature type="domain" description="PAC" evidence="10">
    <location>
        <begin position="246"/>
        <end position="305"/>
    </location>
</feature>
<dbReference type="PANTHER" id="PTHR34236:SF1">
    <property type="entry name" value="DIMETHYL SULFOXIDE REDUCTASE TRANSCRIPTIONAL ACTIVATOR"/>
    <property type="match status" value="1"/>
</dbReference>
<dbReference type="GO" id="GO:0000160">
    <property type="term" value="P:phosphorelay signal transduction system"/>
    <property type="evidence" value="ECO:0007669"/>
    <property type="project" value="InterPro"/>
</dbReference>
<dbReference type="SMART" id="SM00065">
    <property type="entry name" value="GAF"/>
    <property type="match status" value="2"/>
</dbReference>
<dbReference type="CDD" id="cd00156">
    <property type="entry name" value="REC"/>
    <property type="match status" value="1"/>
</dbReference>
<gene>
    <name evidence="11" type="ORF">SAMN04488556_0994</name>
</gene>
<evidence type="ECO:0000313" key="11">
    <source>
        <dbReference type="EMBL" id="SFS47667.1"/>
    </source>
</evidence>
<protein>
    <submittedName>
        <fullName evidence="11">PAS domain S-box-containing protein</fullName>
    </submittedName>
</protein>
<keyword evidence="3" id="KW-0805">Transcription regulation</keyword>
<dbReference type="PROSITE" id="PS50110">
    <property type="entry name" value="RESPONSE_REGULATORY"/>
    <property type="match status" value="1"/>
</dbReference>
<evidence type="ECO:0000256" key="2">
    <source>
        <dbReference type="ARBA" id="ARBA00022777"/>
    </source>
</evidence>
<evidence type="ECO:0000256" key="6">
    <source>
        <dbReference type="SAM" id="Coils"/>
    </source>
</evidence>
<keyword evidence="4" id="KW-0804">Transcription</keyword>
<keyword evidence="6" id="KW-0175">Coiled coil</keyword>
<evidence type="ECO:0000256" key="7">
    <source>
        <dbReference type="SAM" id="MobiDB-lite"/>
    </source>
</evidence>
<dbReference type="PROSITE" id="PS50113">
    <property type="entry name" value="PAC"/>
    <property type="match status" value="1"/>
</dbReference>
<dbReference type="SUPFAM" id="SSF52172">
    <property type="entry name" value="CheY-like"/>
    <property type="match status" value="1"/>
</dbReference>
<dbReference type="SUPFAM" id="SSF55781">
    <property type="entry name" value="GAF domain-like"/>
    <property type="match status" value="2"/>
</dbReference>
<evidence type="ECO:0000256" key="3">
    <source>
        <dbReference type="ARBA" id="ARBA00023015"/>
    </source>
</evidence>
<comment type="caution">
    <text evidence="5">Lacks conserved residue(s) required for the propagation of feature annotation.</text>
</comment>
<dbReference type="InterPro" id="IPR013656">
    <property type="entry name" value="PAS_4"/>
</dbReference>
<dbReference type="Pfam" id="PF13185">
    <property type="entry name" value="GAF_2"/>
    <property type="match status" value="2"/>
</dbReference>
<dbReference type="PROSITE" id="PS50112">
    <property type="entry name" value="PAS"/>
    <property type="match status" value="2"/>
</dbReference>
<name>A0A1I6Q5E7_9EURY</name>
<evidence type="ECO:0000256" key="4">
    <source>
        <dbReference type="ARBA" id="ARBA00023163"/>
    </source>
</evidence>
<dbReference type="InterPro" id="IPR007050">
    <property type="entry name" value="HTH_bacterioopsin"/>
</dbReference>
<feature type="domain" description="PAS" evidence="9">
    <location>
        <begin position="170"/>
        <end position="242"/>
    </location>
</feature>
<feature type="region of interest" description="Disordered" evidence="7">
    <location>
        <begin position="59"/>
        <end position="80"/>
    </location>
</feature>
<dbReference type="GO" id="GO:0016301">
    <property type="term" value="F:kinase activity"/>
    <property type="evidence" value="ECO:0007669"/>
    <property type="project" value="UniProtKB-KW"/>
</dbReference>
<feature type="domain" description="Response regulatory" evidence="8">
    <location>
        <begin position="11"/>
        <end position="158"/>
    </location>
</feature>
<dbReference type="InterPro" id="IPR031803">
    <property type="entry name" value="BAT_GAF/HTH-assoc"/>
</dbReference>
<keyword evidence="2" id="KW-0418">Kinase</keyword>
<dbReference type="Pfam" id="PF08448">
    <property type="entry name" value="PAS_4"/>
    <property type="match status" value="1"/>
</dbReference>
<dbReference type="InterPro" id="IPR001789">
    <property type="entry name" value="Sig_transdc_resp-reg_receiver"/>
</dbReference>
<reference evidence="12" key="1">
    <citation type="submission" date="2016-10" db="EMBL/GenBank/DDBJ databases">
        <authorList>
            <person name="Varghese N."/>
            <person name="Submissions S."/>
        </authorList>
    </citation>
    <scope>NUCLEOTIDE SEQUENCE [LARGE SCALE GENOMIC DNA]</scope>
    <source>
        <strain evidence="12">DSM 22427</strain>
    </source>
</reference>
<dbReference type="InterPro" id="IPR011006">
    <property type="entry name" value="CheY-like_superfamily"/>
</dbReference>
<dbReference type="InterPro" id="IPR000014">
    <property type="entry name" value="PAS"/>
</dbReference>
<dbReference type="InterPro" id="IPR035965">
    <property type="entry name" value="PAS-like_dom_sf"/>
</dbReference>
<dbReference type="PANTHER" id="PTHR34236">
    <property type="entry name" value="DIMETHYL SULFOXIDE REDUCTASE TRANSCRIPTIONAL ACTIVATOR"/>
    <property type="match status" value="1"/>
</dbReference>
<dbReference type="InterPro" id="IPR029016">
    <property type="entry name" value="GAF-like_dom_sf"/>
</dbReference>
<organism evidence="11 12">
    <name type="scientific">Halostagnicola kamekurae</name>
    <dbReference type="NCBI Taxonomy" id="619731"/>
    <lineage>
        <taxon>Archaea</taxon>
        <taxon>Methanobacteriati</taxon>
        <taxon>Methanobacteriota</taxon>
        <taxon>Stenosarchaea group</taxon>
        <taxon>Halobacteria</taxon>
        <taxon>Halobacteriales</taxon>
        <taxon>Natrialbaceae</taxon>
        <taxon>Halostagnicola</taxon>
    </lineage>
</organism>
<accession>A0A1I6Q5E7</accession>
<evidence type="ECO:0000259" key="10">
    <source>
        <dbReference type="PROSITE" id="PS50113"/>
    </source>
</evidence>
<dbReference type="Proteomes" id="UP000199199">
    <property type="component" value="Unassembled WGS sequence"/>
</dbReference>
<sequence>MDPSVRCDEVRVLVVEPTTDSDGPPSLESALEAASVDTSFGSLSVTRVKTVADAVARLESGSPSADEADSEPTPAADPEPTLAADGIEVVLAAADLPDGTGLELLERVRAGRPTVPVVLSPRSGSERLASDAISAGAAEYVPRERAGDDLAAVLERVIDRERDDRDARAAGRRFRTIFDDPETYVWELDREGTVRRANAAALEAIDASQADVRGRPLQATPWWLPADRPTIETALERAASGEPVRRELASRCAAAPDGDGDRSETRRVLEVTFRPVRDESGSVISLLAEGNDVTDRVELEAELRESEELHRVTLNNMTDTVLITDESGAFTYVCPNVHFIFGYTDDELHEMGSIEELLGPDLFDREELAEQGVLTNIECTATDREGDEHTLLVNVREVSIQGGTLLYSCRDITARKRREEALTALHRTARRLLLAESRAEIADIVVEDAVDVLDLEANGVYLFDTDDSAIRPAAATSALERAHGSLASHRATPDSVVGQAFVDGETQIFDDSESQHFDDVRESDRLSQPETDLRSGAYVPLGNNGVFITGSTAAGAFDEVTREVVDLLATTAEAALDRVERESALHEQERELKDRNRQLTRLNRINEFIREIDQAIVRAETREEIEAAVCNRLTGTDRFSFAWIGGLDPDGTSLEARAHDGAGRGYLDAVAGPIGDNPGEPAIETARSDAVTVVSNVAEGLHEEPWRKRALSKDYQSAISVPLSYDEFSYGVLTVYAGRPSAFGETSRAVFAELGETIASAIAAVERKNALLTASRTRLDLEIDDETFVFQQLATRADCTVSFDGGVRQHEDGAAVSVVASVDGATVETVAAVAEDLVSVADVQILSEDASGGSSHADGEASGGSLLLELPTPFLAIRLADHGVVLRSVRATPEGTRIVVDVPQTVDARAPTRMVTNSFESVELRSKRPVEGASAGDLRTRLLEELTDRQLEVVRVAYHGGFFESPREQTGEEIAASLDISPAAFYGHNRTVQRKLFSVLFEEIGFPATDALGVEY</sequence>
<dbReference type="EMBL" id="FOZS01000001">
    <property type="protein sequence ID" value="SFS47667.1"/>
    <property type="molecule type" value="Genomic_DNA"/>
</dbReference>
<keyword evidence="12" id="KW-1185">Reference proteome</keyword>
<dbReference type="OrthoDB" id="165911at2157"/>
<dbReference type="NCBIfam" id="TIGR00229">
    <property type="entry name" value="sensory_box"/>
    <property type="match status" value="2"/>
</dbReference>
<dbReference type="InterPro" id="IPR003018">
    <property type="entry name" value="GAF"/>
</dbReference>
<dbReference type="RefSeq" id="WP_092902269.1">
    <property type="nucleotide sequence ID" value="NZ_FOZS01000001.1"/>
</dbReference>
<dbReference type="Gene3D" id="3.30.450.40">
    <property type="match status" value="2"/>
</dbReference>
<feature type="coiled-coil region" evidence="6">
    <location>
        <begin position="569"/>
        <end position="605"/>
    </location>
</feature>
<evidence type="ECO:0000313" key="12">
    <source>
        <dbReference type="Proteomes" id="UP000199199"/>
    </source>
</evidence>
<feature type="domain" description="PAS" evidence="9">
    <location>
        <begin position="306"/>
        <end position="361"/>
    </location>
</feature>
<dbReference type="CDD" id="cd00130">
    <property type="entry name" value="PAS"/>
    <property type="match status" value="2"/>
</dbReference>
<evidence type="ECO:0000259" key="9">
    <source>
        <dbReference type="PROSITE" id="PS50112"/>
    </source>
</evidence>
<dbReference type="Pfam" id="PF15915">
    <property type="entry name" value="BAT"/>
    <property type="match status" value="1"/>
</dbReference>
<dbReference type="Gene3D" id="3.40.50.2300">
    <property type="match status" value="1"/>
</dbReference>
<dbReference type="Gene3D" id="3.30.450.20">
    <property type="entry name" value="PAS domain"/>
    <property type="match status" value="2"/>
</dbReference>